<dbReference type="KEGG" id="mpk:VL20_5404"/>
<proteinExistence type="predicted"/>
<keyword evidence="1" id="KW-1133">Transmembrane helix</keyword>
<name>A0A0K1S7Y5_9CHRO</name>
<organism evidence="2 3">
    <name type="scientific">Microcystis panniformis FACHB-1757</name>
    <dbReference type="NCBI Taxonomy" id="1638788"/>
    <lineage>
        <taxon>Bacteria</taxon>
        <taxon>Bacillati</taxon>
        <taxon>Cyanobacteriota</taxon>
        <taxon>Cyanophyceae</taxon>
        <taxon>Oscillatoriophycideae</taxon>
        <taxon>Chroococcales</taxon>
        <taxon>Microcystaceae</taxon>
        <taxon>Microcystis</taxon>
    </lineage>
</organism>
<dbReference type="AlphaFoldDB" id="A0A0K1S7Y5"/>
<dbReference type="EMBL" id="CP011339">
    <property type="protein sequence ID" value="AKV70244.1"/>
    <property type="molecule type" value="Genomic_DNA"/>
</dbReference>
<reference evidence="2 3" key="1">
    <citation type="journal article" date="2016" name="Stand. Genomic Sci.">
        <title>Complete genome sequence and genomic characterization of Microcystis panniformis FACHB 1757 by third-generation sequencing.</title>
        <authorList>
            <person name="Zhang J.Y."/>
            <person name="Guan R."/>
            <person name="Zhang H.J."/>
            <person name="Li H."/>
            <person name="Xiao P."/>
            <person name="Yu G.L."/>
            <person name="Du L."/>
            <person name="Cao D.M."/>
            <person name="Zhu B.C."/>
            <person name="Li R.H."/>
            <person name="Lu Z.H."/>
        </authorList>
    </citation>
    <scope>NUCLEOTIDE SEQUENCE [LARGE SCALE GENOMIC DNA]</scope>
    <source>
        <strain evidence="2 3">FACHB-1757</strain>
    </source>
</reference>
<gene>
    <name evidence="2" type="ORF">VL20_5404</name>
</gene>
<keyword evidence="1" id="KW-0812">Transmembrane</keyword>
<dbReference type="Proteomes" id="UP000068167">
    <property type="component" value="Chromosome"/>
</dbReference>
<evidence type="ECO:0000313" key="2">
    <source>
        <dbReference type="EMBL" id="AKV70244.1"/>
    </source>
</evidence>
<protein>
    <submittedName>
        <fullName evidence="2">Uncharacterized protein</fullName>
    </submittedName>
</protein>
<keyword evidence="3" id="KW-1185">Reference proteome</keyword>
<sequence>MKFYKKQKPPLILVHIYQAFYIILNIHLVFALLGFLDRIAKIIRGFCF</sequence>
<feature type="transmembrane region" description="Helical" evidence="1">
    <location>
        <begin position="12"/>
        <end position="36"/>
    </location>
</feature>
<evidence type="ECO:0000313" key="3">
    <source>
        <dbReference type="Proteomes" id="UP000068167"/>
    </source>
</evidence>
<keyword evidence="1" id="KW-0472">Membrane</keyword>
<evidence type="ECO:0000256" key="1">
    <source>
        <dbReference type="SAM" id="Phobius"/>
    </source>
</evidence>
<dbReference type="PATRIC" id="fig|1638788.3.peg.5451"/>
<accession>A0A0K1S7Y5</accession>